<dbReference type="AlphaFoldDB" id="A0A1R1X103"/>
<sequence>MEQALLDTIAALTKKVEDLLVRQDAKTVEDDGTDQCVSTRALARDLQTYPQTDGSPTDYRNNPHLGLNLKGSSPKLNPSTSERLMDLTELSELMVTKYPAKTGGKNPFFGRKKQAASQAEPKTVIIAATVPVTNLTNLADGSSQKFADSTGVFRSGRGGRMG</sequence>
<accession>A0A1R1X103</accession>
<dbReference type="EMBL" id="LSSN01005841">
    <property type="protein sequence ID" value="OMJ08267.1"/>
    <property type="molecule type" value="Genomic_DNA"/>
</dbReference>
<proteinExistence type="predicted"/>
<evidence type="ECO:0000313" key="2">
    <source>
        <dbReference type="Proteomes" id="UP000187283"/>
    </source>
</evidence>
<protein>
    <submittedName>
        <fullName evidence="1">Uncharacterized protein</fullName>
    </submittedName>
</protein>
<keyword evidence="2" id="KW-1185">Reference proteome</keyword>
<evidence type="ECO:0000313" key="1">
    <source>
        <dbReference type="EMBL" id="OMJ08267.1"/>
    </source>
</evidence>
<name>A0A1R1X103_9FUNG</name>
<gene>
    <name evidence="1" type="ORF">AYI70_g11656</name>
</gene>
<reference evidence="1 2" key="1">
    <citation type="submission" date="2017-01" db="EMBL/GenBank/DDBJ databases">
        <authorList>
            <person name="Mah S.A."/>
            <person name="Swanson W.J."/>
            <person name="Moy G.W."/>
            <person name="Vacquier V.D."/>
        </authorList>
    </citation>
    <scope>NUCLEOTIDE SEQUENCE [LARGE SCALE GENOMIC DNA]</scope>
    <source>
        <strain evidence="1 2">GSMNP</strain>
    </source>
</reference>
<dbReference type="Proteomes" id="UP000187283">
    <property type="component" value="Unassembled WGS sequence"/>
</dbReference>
<organism evidence="1 2">
    <name type="scientific">Smittium culicis</name>
    <dbReference type="NCBI Taxonomy" id="133412"/>
    <lineage>
        <taxon>Eukaryota</taxon>
        <taxon>Fungi</taxon>
        <taxon>Fungi incertae sedis</taxon>
        <taxon>Zoopagomycota</taxon>
        <taxon>Kickxellomycotina</taxon>
        <taxon>Harpellomycetes</taxon>
        <taxon>Harpellales</taxon>
        <taxon>Legeriomycetaceae</taxon>
        <taxon>Smittium</taxon>
    </lineage>
</organism>
<comment type="caution">
    <text evidence="1">The sequence shown here is derived from an EMBL/GenBank/DDBJ whole genome shotgun (WGS) entry which is preliminary data.</text>
</comment>